<keyword evidence="1" id="KW-0812">Transmembrane</keyword>
<feature type="transmembrane region" description="Helical" evidence="1">
    <location>
        <begin position="141"/>
        <end position="160"/>
    </location>
</feature>
<keyword evidence="2" id="KW-0732">Signal</keyword>
<feature type="chain" id="PRO_5007851969" description="Transmembrane protein" evidence="2">
    <location>
        <begin position="27"/>
        <end position="203"/>
    </location>
</feature>
<organism evidence="3 4">
    <name type="scientific">Sistotremastrum niveocremeum HHB9708</name>
    <dbReference type="NCBI Taxonomy" id="1314777"/>
    <lineage>
        <taxon>Eukaryota</taxon>
        <taxon>Fungi</taxon>
        <taxon>Dikarya</taxon>
        <taxon>Basidiomycota</taxon>
        <taxon>Agaricomycotina</taxon>
        <taxon>Agaricomycetes</taxon>
        <taxon>Sistotremastrales</taxon>
        <taxon>Sistotremastraceae</taxon>
        <taxon>Sertulicium</taxon>
        <taxon>Sertulicium niveocremeum</taxon>
    </lineage>
</organism>
<dbReference type="EMBL" id="KV419448">
    <property type="protein sequence ID" value="KZS87546.1"/>
    <property type="molecule type" value="Genomic_DNA"/>
</dbReference>
<gene>
    <name evidence="3" type="ORF">SISNIDRAFT_491004</name>
</gene>
<feature type="transmembrane region" description="Helical" evidence="1">
    <location>
        <begin position="180"/>
        <end position="201"/>
    </location>
</feature>
<accession>A0A164NBE1</accession>
<sequence length="203" mass="21124">MFTLNLNRPNALFLLTFLAAAFIVNALPAPLPIPVAAPSSVGVAVEERAVVLGTDICSELNVGLDGVLTSLAKAAKSGEDPTLLFTQLVTSLGVCAKAIVAVNPSKFDKGHFTTLVVNLFINLQSVLILFVNLGSLRIKSLLALILSIKLDTTLVALLSSCNKVYANVVVEVGLQLGLKGVLAFVELGLVATLHVLGLGLLGL</sequence>
<keyword evidence="1" id="KW-0472">Membrane</keyword>
<feature type="transmembrane region" description="Helical" evidence="1">
    <location>
        <begin position="112"/>
        <end position="134"/>
    </location>
</feature>
<reference evidence="3 4" key="1">
    <citation type="journal article" date="2016" name="Mol. Biol. Evol.">
        <title>Comparative Genomics of Early-Diverging Mushroom-Forming Fungi Provides Insights into the Origins of Lignocellulose Decay Capabilities.</title>
        <authorList>
            <person name="Nagy L.G."/>
            <person name="Riley R."/>
            <person name="Tritt A."/>
            <person name="Adam C."/>
            <person name="Daum C."/>
            <person name="Floudas D."/>
            <person name="Sun H."/>
            <person name="Yadav J.S."/>
            <person name="Pangilinan J."/>
            <person name="Larsson K.H."/>
            <person name="Matsuura K."/>
            <person name="Barry K."/>
            <person name="Labutti K."/>
            <person name="Kuo R."/>
            <person name="Ohm R.A."/>
            <person name="Bhattacharya S.S."/>
            <person name="Shirouzu T."/>
            <person name="Yoshinaga Y."/>
            <person name="Martin F.M."/>
            <person name="Grigoriev I.V."/>
            <person name="Hibbett D.S."/>
        </authorList>
    </citation>
    <scope>NUCLEOTIDE SEQUENCE [LARGE SCALE GENOMIC DNA]</scope>
    <source>
        <strain evidence="3 4">HHB9708</strain>
    </source>
</reference>
<dbReference type="AlphaFoldDB" id="A0A164NBE1"/>
<dbReference type="Proteomes" id="UP000076722">
    <property type="component" value="Unassembled WGS sequence"/>
</dbReference>
<name>A0A164NBE1_9AGAM</name>
<proteinExistence type="predicted"/>
<feature type="signal peptide" evidence="2">
    <location>
        <begin position="1"/>
        <end position="26"/>
    </location>
</feature>
<evidence type="ECO:0008006" key="5">
    <source>
        <dbReference type="Google" id="ProtNLM"/>
    </source>
</evidence>
<evidence type="ECO:0000256" key="2">
    <source>
        <dbReference type="SAM" id="SignalP"/>
    </source>
</evidence>
<evidence type="ECO:0000256" key="1">
    <source>
        <dbReference type="SAM" id="Phobius"/>
    </source>
</evidence>
<keyword evidence="4" id="KW-1185">Reference proteome</keyword>
<protein>
    <recommendedName>
        <fullName evidence="5">Transmembrane protein</fullName>
    </recommendedName>
</protein>
<evidence type="ECO:0000313" key="3">
    <source>
        <dbReference type="EMBL" id="KZS87546.1"/>
    </source>
</evidence>
<keyword evidence="1" id="KW-1133">Transmembrane helix</keyword>
<evidence type="ECO:0000313" key="4">
    <source>
        <dbReference type="Proteomes" id="UP000076722"/>
    </source>
</evidence>